<accession>A0A562SVP3</accession>
<comment type="caution">
    <text evidence="1">The sequence shown here is derived from an EMBL/GenBank/DDBJ whole genome shotgun (WGS) entry which is preliminary data.</text>
</comment>
<dbReference type="RefSeq" id="WP_144883949.1">
    <property type="nucleotide sequence ID" value="NZ_VLLE01000002.1"/>
</dbReference>
<dbReference type="EMBL" id="VLLE01000002">
    <property type="protein sequence ID" value="TWI85233.1"/>
    <property type="molecule type" value="Genomic_DNA"/>
</dbReference>
<gene>
    <name evidence="1" type="ORF">IQ13_0390</name>
</gene>
<keyword evidence="2" id="KW-1185">Reference proteome</keyword>
<evidence type="ECO:0000313" key="1">
    <source>
        <dbReference type="EMBL" id="TWI85233.1"/>
    </source>
</evidence>
<reference evidence="1 2" key="1">
    <citation type="journal article" date="2015" name="Stand. Genomic Sci.">
        <title>Genomic Encyclopedia of Bacterial and Archaeal Type Strains, Phase III: the genomes of soil and plant-associated and newly described type strains.</title>
        <authorList>
            <person name="Whitman W.B."/>
            <person name="Woyke T."/>
            <person name="Klenk H.P."/>
            <person name="Zhou Y."/>
            <person name="Lilburn T.G."/>
            <person name="Beck B.J."/>
            <person name="De Vos P."/>
            <person name="Vandamme P."/>
            <person name="Eisen J.A."/>
            <person name="Garrity G."/>
            <person name="Hugenholtz P."/>
            <person name="Kyrpides N.C."/>
        </authorList>
    </citation>
    <scope>NUCLEOTIDE SEQUENCE [LARGE SCALE GENOMIC DNA]</scope>
    <source>
        <strain evidence="1 2">CGMCC 1.7271</strain>
    </source>
</reference>
<protein>
    <recommendedName>
        <fullName evidence="3">Lipocalin-like protein</fullName>
    </recommendedName>
</protein>
<dbReference type="OrthoDB" id="9793489at2"/>
<evidence type="ECO:0000313" key="2">
    <source>
        <dbReference type="Proteomes" id="UP000316167"/>
    </source>
</evidence>
<organism evidence="1 2">
    <name type="scientific">Lacibacter cauensis</name>
    <dbReference type="NCBI Taxonomy" id="510947"/>
    <lineage>
        <taxon>Bacteria</taxon>
        <taxon>Pseudomonadati</taxon>
        <taxon>Bacteroidota</taxon>
        <taxon>Chitinophagia</taxon>
        <taxon>Chitinophagales</taxon>
        <taxon>Chitinophagaceae</taxon>
        <taxon>Lacibacter</taxon>
    </lineage>
</organism>
<dbReference type="Proteomes" id="UP000316167">
    <property type="component" value="Unassembled WGS sequence"/>
</dbReference>
<sequence>MHLFLLFVLLNGSKIQQTAPLSHFGNEKQTRFAYADSSKILGTWIIDLRPTPNSEAYLKEFKFTKITGKTFDGEFYGYPFNGGFLNTDWDKVYFAFTTSDQSGTYYHSGSIDGDKIVGITLNENRQFVLPWSGYRKK</sequence>
<proteinExistence type="predicted"/>
<evidence type="ECO:0008006" key="3">
    <source>
        <dbReference type="Google" id="ProtNLM"/>
    </source>
</evidence>
<name>A0A562SVP3_9BACT</name>
<dbReference type="AlphaFoldDB" id="A0A562SVP3"/>